<dbReference type="PANTHER" id="PTHR37841:SF1">
    <property type="entry name" value="DUF3298 DOMAIN-CONTAINING PROTEIN"/>
    <property type="match status" value="1"/>
</dbReference>
<reference evidence="1" key="1">
    <citation type="submission" date="2016-04" db="EMBL/GenBank/DDBJ databases">
        <authorList>
            <person name="Evans L.H."/>
            <person name="Alamgir A."/>
            <person name="Owens N."/>
            <person name="Weber N.D."/>
            <person name="Virtaneva K."/>
            <person name="Barbian K."/>
            <person name="Babar A."/>
            <person name="Rosenke K."/>
        </authorList>
    </citation>
    <scope>NUCLEOTIDE SEQUENCE</scope>
    <source>
        <strain evidence="1">86-2</strain>
    </source>
</reference>
<organism evidence="1">
    <name type="scientific">uncultured Dysgonomonas sp</name>
    <dbReference type="NCBI Taxonomy" id="206096"/>
    <lineage>
        <taxon>Bacteria</taxon>
        <taxon>Pseudomonadati</taxon>
        <taxon>Bacteroidota</taxon>
        <taxon>Bacteroidia</taxon>
        <taxon>Bacteroidales</taxon>
        <taxon>Dysgonomonadaceae</taxon>
        <taxon>Dysgonomonas</taxon>
        <taxon>environmental samples</taxon>
    </lineage>
</organism>
<dbReference type="EMBL" id="FLUL01000001">
    <property type="protein sequence ID" value="SBV91375.1"/>
    <property type="molecule type" value="Genomic_DNA"/>
</dbReference>
<accession>A0A212IWT8</accession>
<name>A0A212IWT8_9BACT</name>
<dbReference type="InterPro" id="IPR032774">
    <property type="entry name" value="WG_beta_rep"/>
</dbReference>
<gene>
    <name evidence="1" type="ORF">KL86DYS2_10173</name>
</gene>
<evidence type="ECO:0000313" key="1">
    <source>
        <dbReference type="EMBL" id="SBV91375.1"/>
    </source>
</evidence>
<protein>
    <recommendedName>
        <fullName evidence="2">WG repeat-containing protein</fullName>
    </recommendedName>
</protein>
<dbReference type="PANTHER" id="PTHR37841">
    <property type="entry name" value="GLR2918 PROTEIN"/>
    <property type="match status" value="1"/>
</dbReference>
<dbReference type="Pfam" id="PF14903">
    <property type="entry name" value="WG_beta_rep"/>
    <property type="match status" value="4"/>
</dbReference>
<proteinExistence type="predicted"/>
<evidence type="ECO:0008006" key="2">
    <source>
        <dbReference type="Google" id="ProtNLM"/>
    </source>
</evidence>
<sequence length="349" mass="40116">MTKMIKFSGIGPFKSGLAPIKQKRKWGFINKLGDFEIPCEYDLVYFPYNEGKIAVKKNKKWGYITTENIAITDFIYDDVSPFLDGLASVKQGKKYGIINVLGKMIIQPIYSMIKQSPNQIFSAKKDKKWGVIDNIGNIILPFIYDSMTEFSHGVSYVCIGQKHGFINLQGKFVLELTSKQYVYPIDFHKNFEARINFEFIAIVDKKGGRKYDWSIYSNKGELTADSLKYNWINSFHDDLAAVCSYDKRKWGMINSLGQQVISCEYDNISPFLCGLAFASKGIYCGYIDKNNQIKIPFKYKLVSTFYDNVAFVSPDGWNGHFIDTEVNVILNLRKEKTLNNIFDYISLYK</sequence>
<dbReference type="AlphaFoldDB" id="A0A212IWT8"/>